<evidence type="ECO:0000259" key="2">
    <source>
        <dbReference type="Pfam" id="PF12937"/>
    </source>
</evidence>
<dbReference type="CDD" id="cd09917">
    <property type="entry name" value="F-box_SF"/>
    <property type="match status" value="1"/>
</dbReference>
<sequence>MLLNLPTELVVQVLLYLDTDLASCRLACKYLASVVRDSVLLQYHIALIGARATDNPCSELPLSKKLEQLKNGERAWAVLKPTFTTTISVTHNTSGIYDLTGGVYLLGNQGRRDLHYVRLPSHPGEEPEWSTIHVGRTIIDMGLCVYEHDLIAVVTTTPKLGTPVSYDIELVLFEFSTCKPHPQAQKHVIHVMNTPWEKPAIGIEIVGDNLVLVLYHYRHNAKPEDRVFIFEWKTAVVKSSFAVPTETYTGLIFLDEHTILLPNTNANALDIYRIPEKPTLHLTPVLSLLLPRLADNRTVGSISCRAEPNPIGASSYIHKKKQAKERSAALGDEPQAEDMFPKRGYLADAETAICIFALRVQGVELGQFLFGHTFTFVVLRNSLLDALAAFESGQTAGRIPRPSHPSSESADPAVALAPTIDWAEWGPGITRWFNSDSIPTRWITTTAGQRCVLIAESAPETGFPYVVLNFNPESVRKMKAWLKASREREKERELRAREENQERALAEAREWAESTMAAQAEDDPMDSDGDFLVSRYEIPGADEYEDGDESPLVYHTGLAIVDEDDLPPSSHAGPSISWESVDLGDDMLHSTLTAATSSSAAEGDMDEAVQEHAHFDAPNGHAHEDADAFDLDAEASAMEFDAELDTSDENASMHHMDFLDSASDAGGASSVANGHIGAERSVNDPLDGLDALAARRVWCVTTAEIVEPMDTFAEHVEGRLPYVACASAQTYAYHGVLLDEERVIGIRTDFLDRIRQIEVHHFG</sequence>
<evidence type="ECO:0000256" key="1">
    <source>
        <dbReference type="SAM" id="MobiDB-lite"/>
    </source>
</evidence>
<dbReference type="InterPro" id="IPR001810">
    <property type="entry name" value="F-box_dom"/>
</dbReference>
<reference evidence="4" key="1">
    <citation type="submission" date="2014-04" db="EMBL/GenBank/DDBJ databases">
        <title>Evolutionary Origins and Diversification of the Mycorrhizal Mutualists.</title>
        <authorList>
            <consortium name="DOE Joint Genome Institute"/>
            <consortium name="Mycorrhizal Genomics Consortium"/>
            <person name="Kohler A."/>
            <person name="Kuo A."/>
            <person name="Nagy L.G."/>
            <person name="Floudas D."/>
            <person name="Copeland A."/>
            <person name="Barry K.W."/>
            <person name="Cichocki N."/>
            <person name="Veneault-Fourrey C."/>
            <person name="LaButti K."/>
            <person name="Lindquist E.A."/>
            <person name="Lipzen A."/>
            <person name="Lundell T."/>
            <person name="Morin E."/>
            <person name="Murat C."/>
            <person name="Riley R."/>
            <person name="Ohm R."/>
            <person name="Sun H."/>
            <person name="Tunlid A."/>
            <person name="Henrissat B."/>
            <person name="Grigoriev I.V."/>
            <person name="Hibbett D.S."/>
            <person name="Martin F."/>
        </authorList>
    </citation>
    <scope>NUCLEOTIDE SEQUENCE [LARGE SCALE GENOMIC DNA]</scope>
    <source>
        <strain evidence="4">FD-334 SS-4</strain>
    </source>
</reference>
<feature type="compositionally biased region" description="Acidic residues" evidence="1">
    <location>
        <begin position="520"/>
        <end position="529"/>
    </location>
</feature>
<organism evidence="3 4">
    <name type="scientific">Hypholoma sublateritium (strain FD-334 SS-4)</name>
    <dbReference type="NCBI Taxonomy" id="945553"/>
    <lineage>
        <taxon>Eukaryota</taxon>
        <taxon>Fungi</taxon>
        <taxon>Dikarya</taxon>
        <taxon>Basidiomycota</taxon>
        <taxon>Agaricomycotina</taxon>
        <taxon>Agaricomycetes</taxon>
        <taxon>Agaricomycetidae</taxon>
        <taxon>Agaricales</taxon>
        <taxon>Agaricineae</taxon>
        <taxon>Strophariaceae</taxon>
        <taxon>Hypholoma</taxon>
    </lineage>
</organism>
<gene>
    <name evidence="3" type="ORF">HYPSUDRAFT_48981</name>
</gene>
<evidence type="ECO:0000313" key="3">
    <source>
        <dbReference type="EMBL" id="KJA14598.1"/>
    </source>
</evidence>
<feature type="domain" description="F-box" evidence="2">
    <location>
        <begin position="3"/>
        <end position="40"/>
    </location>
</feature>
<dbReference type="AlphaFoldDB" id="A0A0D2LUV6"/>
<dbReference type="OMA" id="YRIFDEP"/>
<dbReference type="Proteomes" id="UP000054270">
    <property type="component" value="Unassembled WGS sequence"/>
</dbReference>
<dbReference type="SUPFAM" id="SSF81383">
    <property type="entry name" value="F-box domain"/>
    <property type="match status" value="1"/>
</dbReference>
<dbReference type="OrthoDB" id="2751409at2759"/>
<dbReference type="InterPro" id="IPR036047">
    <property type="entry name" value="F-box-like_dom_sf"/>
</dbReference>
<evidence type="ECO:0000313" key="4">
    <source>
        <dbReference type="Proteomes" id="UP000054270"/>
    </source>
</evidence>
<protein>
    <recommendedName>
        <fullName evidence="2">F-box domain-containing protein</fullName>
    </recommendedName>
</protein>
<accession>A0A0D2LUV6</accession>
<dbReference type="Pfam" id="PF12937">
    <property type="entry name" value="F-box-like"/>
    <property type="match status" value="1"/>
</dbReference>
<keyword evidence="4" id="KW-1185">Reference proteome</keyword>
<proteinExistence type="predicted"/>
<dbReference type="STRING" id="945553.A0A0D2LUV6"/>
<dbReference type="EMBL" id="KN817672">
    <property type="protein sequence ID" value="KJA14598.1"/>
    <property type="molecule type" value="Genomic_DNA"/>
</dbReference>
<feature type="region of interest" description="Disordered" evidence="1">
    <location>
        <begin position="508"/>
        <end position="529"/>
    </location>
</feature>
<name>A0A0D2LUV6_HYPSF</name>